<dbReference type="GO" id="GO:0000166">
    <property type="term" value="F:nucleotide binding"/>
    <property type="evidence" value="ECO:0007669"/>
    <property type="project" value="InterPro"/>
</dbReference>
<dbReference type="Gene3D" id="3.30.360.10">
    <property type="entry name" value="Dihydrodipicolinate Reductase, domain 2"/>
    <property type="match status" value="1"/>
</dbReference>
<feature type="domain" description="Gfo/Idh/MocA-like oxidoreductase N-terminal" evidence="2">
    <location>
        <begin position="8"/>
        <end position="128"/>
    </location>
</feature>
<proteinExistence type="predicted"/>
<dbReference type="RefSeq" id="WP_109805412.1">
    <property type="nucleotide sequence ID" value="NZ_QGKS01000450.1"/>
</dbReference>
<dbReference type="PANTHER" id="PTHR43818">
    <property type="entry name" value="BCDNA.GH03377"/>
    <property type="match status" value="1"/>
</dbReference>
<gene>
    <name evidence="4" type="ORF">DKT69_33455</name>
</gene>
<dbReference type="InterPro" id="IPR055170">
    <property type="entry name" value="GFO_IDH_MocA-like_dom"/>
</dbReference>
<name>A0A317D2B1_9ACTN</name>
<protein>
    <submittedName>
        <fullName evidence="4">Gfo/Idh/MocA family oxidoreductase</fullName>
    </submittedName>
</protein>
<organism evidence="4 5">
    <name type="scientific">Micromonospora sicca</name>
    <dbReference type="NCBI Taxonomy" id="2202420"/>
    <lineage>
        <taxon>Bacteria</taxon>
        <taxon>Bacillati</taxon>
        <taxon>Actinomycetota</taxon>
        <taxon>Actinomycetes</taxon>
        <taxon>Micromonosporales</taxon>
        <taxon>Micromonosporaceae</taxon>
        <taxon>Micromonospora</taxon>
    </lineage>
</organism>
<dbReference type="SUPFAM" id="SSF51735">
    <property type="entry name" value="NAD(P)-binding Rossmann-fold domains"/>
    <property type="match status" value="1"/>
</dbReference>
<dbReference type="SUPFAM" id="SSF55347">
    <property type="entry name" value="Glyceraldehyde-3-phosphate dehydrogenase-like, C-terminal domain"/>
    <property type="match status" value="1"/>
</dbReference>
<keyword evidence="1" id="KW-0560">Oxidoreductase</keyword>
<dbReference type="InterPro" id="IPR000683">
    <property type="entry name" value="Gfo/Idh/MocA-like_OxRdtase_N"/>
</dbReference>
<dbReference type="Pfam" id="PF22725">
    <property type="entry name" value="GFO_IDH_MocA_C3"/>
    <property type="match status" value="1"/>
</dbReference>
<dbReference type="GO" id="GO:0016491">
    <property type="term" value="F:oxidoreductase activity"/>
    <property type="evidence" value="ECO:0007669"/>
    <property type="project" value="UniProtKB-KW"/>
</dbReference>
<evidence type="ECO:0000259" key="2">
    <source>
        <dbReference type="Pfam" id="PF01408"/>
    </source>
</evidence>
<dbReference type="AlphaFoldDB" id="A0A317D2B1"/>
<sequence>MSTQQRVNLGIIGGGLMGRETAMAIARWGALTDHPVRPVLTAVCDVNPEALAWFDRVDTVTTTTDDYRRLLAADDVDVVYVAVRHDMHEQIYVDTINAGKDLLAEKPFGIDLGAAERIVATAESRPDVFVRCSSEMPFFPGAHAAYQLIRSGSLGTMIEATSQLSHSSDFDRDKPLNWKRQRKFCGDAGVMNDLGMHVCHVPLRLGWIPERVYAVLQDIVRERPGPDGLPARCDAYDNATLLCSVPHDGTEFPLTLHMKRIDPGQKNTWQLRAVGTSGGVAFSTRYPKTLWQMTLSGKEQVWQQVEMGSQSVFPTVTGGIFESGFSDVILQMWAAFFAERAGRLDDRFGCVTPREALESHRIFQAALQSGETRQAAEIGG</sequence>
<dbReference type="EMBL" id="QGKS01000450">
    <property type="protein sequence ID" value="PWR07986.1"/>
    <property type="molecule type" value="Genomic_DNA"/>
</dbReference>
<dbReference type="PANTHER" id="PTHR43818:SF11">
    <property type="entry name" value="BCDNA.GH03377"/>
    <property type="match status" value="1"/>
</dbReference>
<reference evidence="4 5" key="1">
    <citation type="submission" date="2018-05" db="EMBL/GenBank/DDBJ databases">
        <title>Micromonosporas from Atacama Desert.</title>
        <authorList>
            <person name="Carro L."/>
            <person name="Golinska P."/>
            <person name="Klenk H.-P."/>
            <person name="Goodfellow M."/>
        </authorList>
    </citation>
    <scope>NUCLEOTIDE SEQUENCE [LARGE SCALE GENOMIC DNA]</scope>
    <source>
        <strain evidence="4 5">4G51</strain>
    </source>
</reference>
<accession>A0A317D2B1</accession>
<feature type="domain" description="GFO/IDH/MocA-like oxidoreductase" evidence="3">
    <location>
        <begin position="144"/>
        <end position="279"/>
    </location>
</feature>
<dbReference type="Proteomes" id="UP000246050">
    <property type="component" value="Unassembled WGS sequence"/>
</dbReference>
<comment type="caution">
    <text evidence="4">The sequence shown here is derived from an EMBL/GenBank/DDBJ whole genome shotgun (WGS) entry which is preliminary data.</text>
</comment>
<dbReference type="OrthoDB" id="9792085at2"/>
<evidence type="ECO:0000256" key="1">
    <source>
        <dbReference type="ARBA" id="ARBA00023002"/>
    </source>
</evidence>
<evidence type="ECO:0000313" key="5">
    <source>
        <dbReference type="Proteomes" id="UP000246050"/>
    </source>
</evidence>
<dbReference type="InterPro" id="IPR050463">
    <property type="entry name" value="Gfo/Idh/MocA_oxidrdct_glycsds"/>
</dbReference>
<dbReference type="Pfam" id="PF01408">
    <property type="entry name" value="GFO_IDH_MocA"/>
    <property type="match status" value="1"/>
</dbReference>
<evidence type="ECO:0000259" key="3">
    <source>
        <dbReference type="Pfam" id="PF22725"/>
    </source>
</evidence>
<dbReference type="InterPro" id="IPR036291">
    <property type="entry name" value="NAD(P)-bd_dom_sf"/>
</dbReference>
<evidence type="ECO:0000313" key="4">
    <source>
        <dbReference type="EMBL" id="PWR07986.1"/>
    </source>
</evidence>
<dbReference type="Gene3D" id="3.40.50.720">
    <property type="entry name" value="NAD(P)-binding Rossmann-like Domain"/>
    <property type="match status" value="1"/>
</dbReference>